<dbReference type="GO" id="GO:0016064">
    <property type="term" value="P:immunoglobulin mediated immune response"/>
    <property type="evidence" value="ECO:0000318"/>
    <property type="project" value="GO_Central"/>
</dbReference>
<dbReference type="SMART" id="SM00409">
    <property type="entry name" value="IG"/>
    <property type="match status" value="1"/>
</dbReference>
<evidence type="ECO:0000256" key="2">
    <source>
        <dbReference type="ARBA" id="ARBA00023130"/>
    </source>
</evidence>
<evidence type="ECO:0000313" key="7">
    <source>
        <dbReference type="Proteomes" id="UP000001646"/>
    </source>
</evidence>
<dbReference type="InterPro" id="IPR036179">
    <property type="entry name" value="Ig-like_dom_sf"/>
</dbReference>
<dbReference type="InterPro" id="IPR013106">
    <property type="entry name" value="Ig_V-set"/>
</dbReference>
<dbReference type="Pfam" id="PF07686">
    <property type="entry name" value="V-set"/>
    <property type="match status" value="1"/>
</dbReference>
<feature type="chain" id="PRO_5032266924" description="Ig-like domain-containing protein" evidence="4">
    <location>
        <begin position="20"/>
        <end position="136"/>
    </location>
</feature>
<dbReference type="Proteomes" id="UP000001646">
    <property type="component" value="Unplaced"/>
</dbReference>
<proteinExistence type="predicted"/>
<feature type="domain" description="Ig-like" evidence="5">
    <location>
        <begin position="15"/>
        <end position="126"/>
    </location>
</feature>
<dbReference type="GO" id="GO:0019814">
    <property type="term" value="C:immunoglobulin complex"/>
    <property type="evidence" value="ECO:0007669"/>
    <property type="project" value="UniProtKB-KW"/>
</dbReference>
<evidence type="ECO:0000256" key="4">
    <source>
        <dbReference type="SAM" id="SignalP"/>
    </source>
</evidence>
<dbReference type="SMART" id="SM00406">
    <property type="entry name" value="IGv"/>
    <property type="match status" value="1"/>
</dbReference>
<feature type="signal peptide" evidence="4">
    <location>
        <begin position="1"/>
        <end position="19"/>
    </location>
</feature>
<keyword evidence="4" id="KW-0732">Signal</keyword>
<dbReference type="AlphaFoldDB" id="A0A803TX24"/>
<reference evidence="6" key="1">
    <citation type="submission" date="2009-12" db="EMBL/GenBank/DDBJ databases">
        <title>The Genome Sequence of Anolis carolinensis (Green Anole Lizard).</title>
        <authorList>
            <consortium name="The Genome Sequencing Platform"/>
            <person name="Di Palma F."/>
            <person name="Alfoldi J."/>
            <person name="Heiman D."/>
            <person name="Young S."/>
            <person name="Grabherr M."/>
            <person name="Johnson J."/>
            <person name="Lander E.S."/>
            <person name="Lindblad-Toh K."/>
        </authorList>
    </citation>
    <scope>NUCLEOTIDE SEQUENCE [LARGE SCALE GENOMIC DNA]</scope>
    <source>
        <strain evidence="6">JBL SC #1</strain>
    </source>
</reference>
<dbReference type="SUPFAM" id="SSF48726">
    <property type="entry name" value="Immunoglobulin"/>
    <property type="match status" value="1"/>
</dbReference>
<organism evidence="6 7">
    <name type="scientific">Anolis carolinensis</name>
    <name type="common">Green anole</name>
    <name type="synonym">American chameleon</name>
    <dbReference type="NCBI Taxonomy" id="28377"/>
    <lineage>
        <taxon>Eukaryota</taxon>
        <taxon>Metazoa</taxon>
        <taxon>Chordata</taxon>
        <taxon>Craniata</taxon>
        <taxon>Vertebrata</taxon>
        <taxon>Euteleostomi</taxon>
        <taxon>Lepidosauria</taxon>
        <taxon>Squamata</taxon>
        <taxon>Bifurcata</taxon>
        <taxon>Unidentata</taxon>
        <taxon>Episquamata</taxon>
        <taxon>Toxicofera</taxon>
        <taxon>Iguania</taxon>
        <taxon>Dactyloidae</taxon>
        <taxon>Anolis</taxon>
    </lineage>
</organism>
<dbReference type="GO" id="GO:0005576">
    <property type="term" value="C:extracellular region"/>
    <property type="evidence" value="ECO:0007669"/>
    <property type="project" value="UniProtKB-ARBA"/>
</dbReference>
<evidence type="ECO:0000256" key="3">
    <source>
        <dbReference type="ARBA" id="ARBA00043265"/>
    </source>
</evidence>
<dbReference type="InterPro" id="IPR003599">
    <property type="entry name" value="Ig_sub"/>
</dbReference>
<dbReference type="PANTHER" id="PTHR23266">
    <property type="entry name" value="IMMUNOGLOBULIN HEAVY CHAIN"/>
    <property type="match status" value="1"/>
</dbReference>
<evidence type="ECO:0000256" key="1">
    <source>
        <dbReference type="ARBA" id="ARBA00022859"/>
    </source>
</evidence>
<dbReference type="InParanoid" id="A0A803TX24"/>
<dbReference type="InterPro" id="IPR007110">
    <property type="entry name" value="Ig-like_dom"/>
</dbReference>
<dbReference type="PROSITE" id="PS50835">
    <property type="entry name" value="IG_LIKE"/>
    <property type="match status" value="1"/>
</dbReference>
<protein>
    <recommendedName>
        <fullName evidence="5">Ig-like domain-containing protein</fullName>
    </recommendedName>
</protein>
<evidence type="ECO:0000313" key="6">
    <source>
        <dbReference type="Ensembl" id="ENSACAP00000039764.1"/>
    </source>
</evidence>
<accession>A0A803TX24</accession>
<keyword evidence="1" id="KW-0391">Immunity</keyword>
<reference evidence="6" key="2">
    <citation type="submission" date="2025-08" db="UniProtKB">
        <authorList>
            <consortium name="Ensembl"/>
        </authorList>
    </citation>
    <scope>IDENTIFICATION</scope>
</reference>
<keyword evidence="3" id="KW-1280">Immunoglobulin</keyword>
<dbReference type="GeneTree" id="ENSGT01030000234536"/>
<dbReference type="GO" id="GO:0003823">
    <property type="term" value="F:antigen binding"/>
    <property type="evidence" value="ECO:0000318"/>
    <property type="project" value="GO_Central"/>
</dbReference>
<dbReference type="InterPro" id="IPR013783">
    <property type="entry name" value="Ig-like_fold"/>
</dbReference>
<evidence type="ECO:0000259" key="5">
    <source>
        <dbReference type="PROSITE" id="PS50835"/>
    </source>
</evidence>
<keyword evidence="7" id="KW-1185">Reference proteome</keyword>
<sequence length="136" mass="15417">MQLFFLSFGLLAISPCIHSQVTLDQDSSVRLRPSETLRLTCKVSGMSLTTSGYAVSWIRQPTGKGLEWLCLIYWDDDTRYSNSLKTRLTISRDVSKSEVYLEMSGMETKDTGRYYCARRSTACKINGEPIQLPASW</sequence>
<dbReference type="FunFam" id="2.60.40.10:FF:003011">
    <property type="entry name" value="Immunoglobulin heavy chain precursor"/>
    <property type="match status" value="1"/>
</dbReference>
<dbReference type="Ensembl" id="ENSACAT00000057208.1">
    <property type="protein sequence ID" value="ENSACAP00000039764.1"/>
    <property type="gene ID" value="ENSACAG00000040879.1"/>
</dbReference>
<dbReference type="InterPro" id="IPR050199">
    <property type="entry name" value="IgHV"/>
</dbReference>
<reference evidence="6" key="3">
    <citation type="submission" date="2025-09" db="UniProtKB">
        <authorList>
            <consortium name="Ensembl"/>
        </authorList>
    </citation>
    <scope>IDENTIFICATION</scope>
</reference>
<keyword evidence="2" id="KW-1064">Adaptive immunity</keyword>
<dbReference type="Gene3D" id="2.60.40.10">
    <property type="entry name" value="Immunoglobulins"/>
    <property type="match status" value="1"/>
</dbReference>
<name>A0A803TX24_ANOCA</name>